<dbReference type="AlphaFoldDB" id="D4JRH5"/>
<dbReference type="Pfam" id="PF03235">
    <property type="entry name" value="GmrSD_N"/>
    <property type="match status" value="1"/>
</dbReference>
<dbReference type="PANTHER" id="PTHR35149:SF2">
    <property type="entry name" value="DUF262 DOMAIN-CONTAINING PROTEIN"/>
    <property type="match status" value="1"/>
</dbReference>
<dbReference type="Gene3D" id="3.90.1530.30">
    <property type="match status" value="1"/>
</dbReference>
<evidence type="ECO:0000259" key="2">
    <source>
        <dbReference type="Pfam" id="PF07510"/>
    </source>
</evidence>
<dbReference type="SUPFAM" id="SSF110849">
    <property type="entry name" value="ParB/Sulfiredoxin"/>
    <property type="match status" value="1"/>
</dbReference>
<dbReference type="CDD" id="cd16387">
    <property type="entry name" value="ParB_N_Srx"/>
    <property type="match status" value="1"/>
</dbReference>
<dbReference type="PATRIC" id="fig|657319.3.peg.443"/>
<protein>
    <submittedName>
        <fullName evidence="3">Uncharacterized conserved protein</fullName>
    </submittedName>
</protein>
<dbReference type="InterPro" id="IPR036086">
    <property type="entry name" value="ParB/Sulfiredoxin_sf"/>
</dbReference>
<dbReference type="InterPro" id="IPR011089">
    <property type="entry name" value="GmrSD_C"/>
</dbReference>
<evidence type="ECO:0000259" key="1">
    <source>
        <dbReference type="Pfam" id="PF03235"/>
    </source>
</evidence>
<dbReference type="KEGG" id="esu:EUS_03820"/>
<dbReference type="EMBL" id="FP929044">
    <property type="protein sequence ID" value="CBK95694.1"/>
    <property type="molecule type" value="Genomic_DNA"/>
</dbReference>
<gene>
    <name evidence="3" type="ORF">EUS_03820</name>
</gene>
<proteinExistence type="predicted"/>
<dbReference type="PANTHER" id="PTHR35149">
    <property type="entry name" value="SLL5132 PROTEIN"/>
    <property type="match status" value="1"/>
</dbReference>
<dbReference type="BioCyc" id="ESIR657319:G136K-319-MONOMER"/>
<reference evidence="3 4" key="2">
    <citation type="submission" date="2010-03" db="EMBL/GenBank/DDBJ databases">
        <authorList>
            <person name="Pajon A."/>
        </authorList>
    </citation>
    <scope>NUCLEOTIDE SEQUENCE [LARGE SCALE GENOMIC DNA]</scope>
    <source>
        <strain evidence="3 4">70/3</strain>
    </source>
</reference>
<dbReference type="Pfam" id="PF07510">
    <property type="entry name" value="GmrSD_C"/>
    <property type="match status" value="1"/>
</dbReference>
<dbReference type="InterPro" id="IPR004919">
    <property type="entry name" value="GmrSD_N"/>
</dbReference>
<organism evidence="3 4">
    <name type="scientific">[Eubacterium] siraeum 70/3</name>
    <dbReference type="NCBI Taxonomy" id="657319"/>
    <lineage>
        <taxon>Bacteria</taxon>
        <taxon>Bacillati</taxon>
        <taxon>Bacillota</taxon>
        <taxon>Clostridia</taxon>
        <taxon>Eubacteriales</taxon>
        <taxon>Oscillospiraceae</taxon>
        <taxon>Oscillospiraceae incertae sedis</taxon>
    </lineage>
</organism>
<reference evidence="3 4" key="1">
    <citation type="submission" date="2010-03" db="EMBL/GenBank/DDBJ databases">
        <title>The genome sequence of Eubacterium siraeum 70/3.</title>
        <authorList>
            <consortium name="metaHIT consortium -- http://www.metahit.eu/"/>
            <person name="Pajon A."/>
            <person name="Turner K."/>
            <person name="Parkhill J."/>
            <person name="Duncan S."/>
            <person name="Flint H."/>
        </authorList>
    </citation>
    <scope>NUCLEOTIDE SEQUENCE [LARGE SCALE GENOMIC DNA]</scope>
    <source>
        <strain evidence="3 4">70/3</strain>
    </source>
</reference>
<feature type="domain" description="GmrSD restriction endonucleases N-terminal" evidence="1">
    <location>
        <begin position="12"/>
        <end position="195"/>
    </location>
</feature>
<evidence type="ECO:0000313" key="3">
    <source>
        <dbReference type="EMBL" id="CBK95694.1"/>
    </source>
</evidence>
<accession>D4JRH5</accession>
<name>D4JRH5_9FIRM</name>
<feature type="domain" description="GmrSD restriction endonucleases C-terminal" evidence="2">
    <location>
        <begin position="476"/>
        <end position="508"/>
    </location>
</feature>
<dbReference type="HOGENOM" id="CLU_032110_0_0_9"/>
<dbReference type="Proteomes" id="UP000008803">
    <property type="component" value="Chromosome"/>
</dbReference>
<sequence length="540" mass="63738">MNTKIILDTKLVGNVQGVFYVPSYQRGYRWGKEEVTRLLEDIYTNGNKTYCLQPVVVRKDGDRYELIDGQQRLTTLFILLQYIKREYKPKISLKYELIYETRESSAKYLNDINETLANSNIDFYHIYYAYKAIDEWFKSQPDSVVAADDIYGYLVKFVKIIWYEVGEDEDAISLFTRLNIGKIPLTSAELVKAIFLSRDNTTEMDKEKQEEISLQWDNIEKELHHDRLWYFLTNSATSGYQTRIDLILDLISGKPEQCREKYYTFFKFDEIKKNEKSLEDIWRNIQQTFLVLKDWFEDHEYYHKIGYLIASGSMTLQKIFELSKDKTKKEFRDSLDSYIKSSIAIKGRNYSELSYKNPLDYEKISTLLLLFNVESVRQNGQNSEWFPFDKFKYNCGNKVVWSLEHIHAQQSEVMRTQEVWKEWLKLHIPSVQSVDNNQVELIKDMQEAIEKPKLDGTEFTGLQQRVVELLSAKGNTEYLHSIGNMALLNSSDNAALNNSTFDVKRNKIIEMDKIGQYIPFCTKMVFLKYYTPSEKNQLHF</sequence>
<evidence type="ECO:0000313" key="4">
    <source>
        <dbReference type="Proteomes" id="UP000008803"/>
    </source>
</evidence>